<keyword evidence="3" id="KW-1003">Cell membrane</keyword>
<keyword evidence="10" id="KW-1185">Reference proteome</keyword>
<feature type="transmembrane region" description="Helical" evidence="7">
    <location>
        <begin position="60"/>
        <end position="79"/>
    </location>
</feature>
<evidence type="ECO:0000256" key="1">
    <source>
        <dbReference type="ARBA" id="ARBA00004651"/>
    </source>
</evidence>
<evidence type="ECO:0000256" key="4">
    <source>
        <dbReference type="ARBA" id="ARBA00022692"/>
    </source>
</evidence>
<feature type="transmembrane region" description="Helical" evidence="7">
    <location>
        <begin position="315"/>
        <end position="334"/>
    </location>
</feature>
<dbReference type="PANTHER" id="PTHR23501:SF197">
    <property type="entry name" value="COMD"/>
    <property type="match status" value="1"/>
</dbReference>
<dbReference type="FunFam" id="1.20.1720.10:FF:000004">
    <property type="entry name" value="EmrB/QacA family drug resistance transporter"/>
    <property type="match status" value="1"/>
</dbReference>
<comment type="caution">
    <text evidence="9">The sequence shown here is derived from an EMBL/GenBank/DDBJ whole genome shotgun (WGS) entry which is preliminary data.</text>
</comment>
<dbReference type="InterPro" id="IPR011701">
    <property type="entry name" value="MFS"/>
</dbReference>
<dbReference type="InterPro" id="IPR036259">
    <property type="entry name" value="MFS_trans_sf"/>
</dbReference>
<evidence type="ECO:0000313" key="10">
    <source>
        <dbReference type="Proteomes" id="UP000196655"/>
    </source>
</evidence>
<evidence type="ECO:0000256" key="6">
    <source>
        <dbReference type="ARBA" id="ARBA00023136"/>
    </source>
</evidence>
<gene>
    <name evidence="9" type="ORF">BWR60_23105</name>
</gene>
<dbReference type="GO" id="GO:0005886">
    <property type="term" value="C:plasma membrane"/>
    <property type="evidence" value="ECO:0007669"/>
    <property type="project" value="UniProtKB-SubCell"/>
</dbReference>
<dbReference type="PROSITE" id="PS50850">
    <property type="entry name" value="MFS"/>
    <property type="match status" value="1"/>
</dbReference>
<keyword evidence="5 7" id="KW-1133">Transmembrane helix</keyword>
<keyword evidence="2" id="KW-0813">Transport</keyword>
<protein>
    <recommendedName>
        <fullName evidence="8">Major facilitator superfamily (MFS) profile domain-containing protein</fullName>
    </recommendedName>
</protein>
<feature type="transmembrane region" description="Helical" evidence="7">
    <location>
        <begin position="371"/>
        <end position="395"/>
    </location>
</feature>
<dbReference type="CDD" id="cd17502">
    <property type="entry name" value="MFS_Azr1_MDR_like"/>
    <property type="match status" value="1"/>
</dbReference>
<keyword evidence="4 7" id="KW-0812">Transmembrane</keyword>
<feature type="transmembrane region" description="Helical" evidence="7">
    <location>
        <begin position="91"/>
        <end position="117"/>
    </location>
</feature>
<accession>A0A211ZHR7</accession>
<dbReference type="Pfam" id="PF07690">
    <property type="entry name" value="MFS_1"/>
    <property type="match status" value="1"/>
</dbReference>
<feature type="transmembrane region" description="Helical" evidence="7">
    <location>
        <begin position="346"/>
        <end position="365"/>
    </location>
</feature>
<evidence type="ECO:0000259" key="8">
    <source>
        <dbReference type="PROSITE" id="PS50850"/>
    </source>
</evidence>
<dbReference type="PROSITE" id="PS00216">
    <property type="entry name" value="SUGAR_TRANSPORT_1"/>
    <property type="match status" value="1"/>
</dbReference>
<dbReference type="SUPFAM" id="SSF103473">
    <property type="entry name" value="MFS general substrate transporter"/>
    <property type="match status" value="1"/>
</dbReference>
<feature type="transmembrane region" description="Helical" evidence="7">
    <location>
        <begin position="210"/>
        <end position="232"/>
    </location>
</feature>
<feature type="domain" description="Major facilitator superfamily (MFS) profile" evidence="8">
    <location>
        <begin position="26"/>
        <end position="491"/>
    </location>
</feature>
<dbReference type="STRING" id="1122125.GCA_000423185_00336"/>
<dbReference type="Gene3D" id="1.20.1720.10">
    <property type="entry name" value="Multidrug resistance protein D"/>
    <property type="match status" value="1"/>
</dbReference>
<keyword evidence="6 7" id="KW-0472">Membrane</keyword>
<comment type="subcellular location">
    <subcellularLocation>
        <location evidence="1">Cell membrane</location>
        <topology evidence="1">Multi-pass membrane protein</topology>
    </subcellularLocation>
</comment>
<dbReference type="AlphaFoldDB" id="A0A211ZHR7"/>
<dbReference type="InterPro" id="IPR005829">
    <property type="entry name" value="Sugar_transporter_CS"/>
</dbReference>
<name>A0A211ZHR7_9PROT</name>
<evidence type="ECO:0000313" key="9">
    <source>
        <dbReference type="EMBL" id="OWJ64780.1"/>
    </source>
</evidence>
<feature type="transmembrane region" description="Helical" evidence="7">
    <location>
        <begin position="26"/>
        <end position="48"/>
    </location>
</feature>
<dbReference type="Proteomes" id="UP000196655">
    <property type="component" value="Unassembled WGS sequence"/>
</dbReference>
<evidence type="ECO:0000256" key="2">
    <source>
        <dbReference type="ARBA" id="ARBA00022448"/>
    </source>
</evidence>
<dbReference type="Gene3D" id="1.20.1250.20">
    <property type="entry name" value="MFS general substrate transporter like domains"/>
    <property type="match status" value="1"/>
</dbReference>
<dbReference type="OrthoDB" id="9771737at2"/>
<evidence type="ECO:0000256" key="7">
    <source>
        <dbReference type="SAM" id="Phobius"/>
    </source>
</evidence>
<reference evidence="10" key="1">
    <citation type="submission" date="2017-05" db="EMBL/GenBank/DDBJ databases">
        <authorList>
            <person name="Macchi M."/>
            <person name="Festa S."/>
            <person name="Coppotelli B.M."/>
            <person name="Morelli I.S."/>
        </authorList>
    </citation>
    <scope>NUCLEOTIDE SEQUENCE [LARGE SCALE GENOMIC DNA]</scope>
    <source>
        <strain evidence="10">I</strain>
    </source>
</reference>
<dbReference type="EMBL" id="NHON01000050">
    <property type="protein sequence ID" value="OWJ64780.1"/>
    <property type="molecule type" value="Genomic_DNA"/>
</dbReference>
<evidence type="ECO:0000256" key="3">
    <source>
        <dbReference type="ARBA" id="ARBA00022475"/>
    </source>
</evidence>
<feature type="transmembrane region" description="Helical" evidence="7">
    <location>
        <begin position="416"/>
        <end position="437"/>
    </location>
</feature>
<feature type="transmembrane region" description="Helical" evidence="7">
    <location>
        <begin position="238"/>
        <end position="258"/>
    </location>
</feature>
<proteinExistence type="predicted"/>
<dbReference type="GO" id="GO:0022857">
    <property type="term" value="F:transmembrane transporter activity"/>
    <property type="evidence" value="ECO:0007669"/>
    <property type="project" value="InterPro"/>
</dbReference>
<organism evidence="9 10">
    <name type="scientific">Inquilinus limosus</name>
    <dbReference type="NCBI Taxonomy" id="171674"/>
    <lineage>
        <taxon>Bacteria</taxon>
        <taxon>Pseudomonadati</taxon>
        <taxon>Pseudomonadota</taxon>
        <taxon>Alphaproteobacteria</taxon>
        <taxon>Rhodospirillales</taxon>
        <taxon>Rhodospirillaceae</taxon>
        <taxon>Inquilinus</taxon>
    </lineage>
</organism>
<feature type="transmembrane region" description="Helical" evidence="7">
    <location>
        <begin position="148"/>
        <end position="166"/>
    </location>
</feature>
<dbReference type="InterPro" id="IPR020846">
    <property type="entry name" value="MFS_dom"/>
</dbReference>
<evidence type="ECO:0000256" key="5">
    <source>
        <dbReference type="ARBA" id="ARBA00022989"/>
    </source>
</evidence>
<feature type="transmembrane region" description="Helical" evidence="7">
    <location>
        <begin position="123"/>
        <end position="141"/>
    </location>
</feature>
<feature type="transmembrane region" description="Helical" evidence="7">
    <location>
        <begin position="278"/>
        <end position="303"/>
    </location>
</feature>
<feature type="transmembrane region" description="Helical" evidence="7">
    <location>
        <begin position="463"/>
        <end position="486"/>
    </location>
</feature>
<feature type="transmembrane region" description="Helical" evidence="7">
    <location>
        <begin position="178"/>
        <end position="198"/>
    </location>
</feature>
<dbReference type="PANTHER" id="PTHR23501">
    <property type="entry name" value="MAJOR FACILITATOR SUPERFAMILY"/>
    <property type="match status" value="1"/>
</dbReference>
<sequence>MGRPDSRGAGGSGKEMNLTPSETHTIVLGALLALFLSALDQTIVATALPSIGRELGDFELISWVVTAYLLTSTCATPILGKLSDLYGRRLMLLGCLVVFLAASALCALSTSMTMLIASRALQGLGGGLLTLAQTVIADVVAPRERGRYAAYFATVWAGSALIGPTLGGVLTQYVGWPWIFWINLPLGLLALGIVDRALRKLPVPRVKARIDVVSIALLTLGTVALLLGLSWGGTAYPWASAPVVATVATAGLGGWLFFRRQSRVDEPILPPRFLGDAVVGPVLLSVFLAFGGYLVLAVLAPTYLQVALQVSTGEAGLLMIPLMISTTITASLSGRSITRTGSYRRPPVIGLPVAIVAALVLAATATHATPLAATALLTAIGLGVGPIFPASMVAAQNAVAARDLGAVTGAVAFSRALGGAILVAAGSALVLGLIVAWSPSVASVSGLEDLVRRPLGEAERGDIALAFAVLFAAVAAVFALSLLIYLRVEHRPLRSQTHGNVEGGAG</sequence>